<dbReference type="EMBL" id="CP031263">
    <property type="protein sequence ID" value="AXH89413.1"/>
    <property type="molecule type" value="Genomic_DNA"/>
</dbReference>
<proteinExistence type="predicted"/>
<evidence type="ECO:0000313" key="1">
    <source>
        <dbReference type="EMBL" id="AXH89413.1"/>
    </source>
</evidence>
<protein>
    <recommendedName>
        <fullName evidence="3">Phage major capsid protein E</fullName>
    </recommendedName>
</protein>
<gene>
    <name evidence="1" type="ORF">DVH21_05375</name>
</gene>
<evidence type="ECO:0008006" key="3">
    <source>
        <dbReference type="Google" id="ProtNLM"/>
    </source>
</evidence>
<reference evidence="1 2" key="1">
    <citation type="submission" date="2018-07" db="EMBL/GenBank/DDBJ databases">
        <authorList>
            <person name="Ye Y."/>
        </authorList>
    </citation>
    <scope>NUCLEOTIDE SEQUENCE [LARGE SCALE GENOMIC DNA]</scope>
    <source>
        <strain evidence="2">H14(2018)</strain>
    </source>
</reference>
<organism evidence="1 2">
    <name type="scientific">Micromonospora aurantiaca</name>
    <name type="common">nom. illeg.</name>
    <dbReference type="NCBI Taxonomy" id="47850"/>
    <lineage>
        <taxon>Bacteria</taxon>
        <taxon>Bacillati</taxon>
        <taxon>Actinomycetota</taxon>
        <taxon>Actinomycetes</taxon>
        <taxon>Micromonosporales</taxon>
        <taxon>Micromonosporaceae</taxon>
        <taxon>Micromonospora</taxon>
    </lineage>
</organism>
<dbReference type="AlphaFoldDB" id="A0A6N3JWN6"/>
<dbReference type="InterPro" id="IPR005564">
    <property type="entry name" value="Major_capsid_GpE"/>
</dbReference>
<dbReference type="Pfam" id="PF03864">
    <property type="entry name" value="Phage_cap_E"/>
    <property type="match status" value="1"/>
</dbReference>
<accession>A0A6N3JWN6</accession>
<evidence type="ECO:0000313" key="2">
    <source>
        <dbReference type="Proteomes" id="UP000253958"/>
    </source>
</evidence>
<name>A0A6N3JWN6_9ACTN</name>
<reference evidence="1 2" key="2">
    <citation type="submission" date="2018-08" db="EMBL/GenBank/DDBJ databases">
        <title>Streptomyces kandeliansis sp. nov., an endophytic bacterium isolated from mangrove plant.</title>
        <authorList>
            <person name="Wang R."/>
        </authorList>
    </citation>
    <scope>NUCLEOTIDE SEQUENCE [LARGE SCALE GENOMIC DNA]</scope>
    <source>
        <strain evidence="2">H14(2018)</strain>
    </source>
</reference>
<dbReference type="RefSeq" id="WP_114918967.1">
    <property type="nucleotide sequence ID" value="NZ_CP031263.1"/>
</dbReference>
<sequence length="354" mass="38773">MATMALELVDPEELTLSARQIPFPAGVIQRWFTTATRRDHRYLFRRSTRSLRRAIPFRPWNTPAVPLDRGEMTELSGRMLPLSGILWLLEEDSQLLDVARANGDDDAVAQLFDGDLLTLTRGALQRIMLAMGELIWSGKVTVGTQSAPENRLQLGSIDFGLPPQNFTTAPILWNAGSPDIFGQLDLLNTTYKNTTGQEVSPGTYIMSTRIKNVLLKDPDLRNLLGSLLGAPPSIGTNQLRQLFEDRELPNIIVDDTMVPDHTGVMRRQIPDDRLIILPPPPGTEGGMAVGVNQWGTTEEAKKLVRAQALGEELAPGLVAVAMESENPVHTGTMVAGIAMPGLTEPDLVMSVKVL</sequence>
<dbReference type="Proteomes" id="UP000253958">
    <property type="component" value="Chromosome"/>
</dbReference>